<dbReference type="SMART" id="SM00184">
    <property type="entry name" value="RING"/>
    <property type="match status" value="1"/>
</dbReference>
<proteinExistence type="predicted"/>
<name>A0A8H5HWL7_9AGAR</name>
<dbReference type="GO" id="GO:0005634">
    <property type="term" value="C:nucleus"/>
    <property type="evidence" value="ECO:0007669"/>
    <property type="project" value="InterPro"/>
</dbReference>
<evidence type="ECO:0000256" key="4">
    <source>
        <dbReference type="PROSITE-ProRule" id="PRU00175"/>
    </source>
</evidence>
<feature type="coiled-coil region" evidence="5">
    <location>
        <begin position="143"/>
        <end position="195"/>
    </location>
</feature>
<dbReference type="PROSITE" id="PS00518">
    <property type="entry name" value="ZF_RING_1"/>
    <property type="match status" value="1"/>
</dbReference>
<evidence type="ECO:0000256" key="5">
    <source>
        <dbReference type="SAM" id="Coils"/>
    </source>
</evidence>
<dbReference type="AlphaFoldDB" id="A0A8H5HWL7"/>
<dbReference type="GO" id="GO:0016567">
    <property type="term" value="P:protein ubiquitination"/>
    <property type="evidence" value="ECO:0007669"/>
    <property type="project" value="InterPro"/>
</dbReference>
<organism evidence="7 8">
    <name type="scientific">Collybiopsis confluens</name>
    <dbReference type="NCBI Taxonomy" id="2823264"/>
    <lineage>
        <taxon>Eukaryota</taxon>
        <taxon>Fungi</taxon>
        <taxon>Dikarya</taxon>
        <taxon>Basidiomycota</taxon>
        <taxon>Agaricomycotina</taxon>
        <taxon>Agaricomycetes</taxon>
        <taxon>Agaricomycetidae</taxon>
        <taxon>Agaricales</taxon>
        <taxon>Marasmiineae</taxon>
        <taxon>Omphalotaceae</taxon>
        <taxon>Collybiopsis</taxon>
    </lineage>
</organism>
<dbReference type="OrthoDB" id="6105938at2759"/>
<dbReference type="PROSITE" id="PS50089">
    <property type="entry name" value="ZF_RING_2"/>
    <property type="match status" value="1"/>
</dbReference>
<keyword evidence="5" id="KW-0175">Coiled coil</keyword>
<dbReference type="GO" id="GO:0004842">
    <property type="term" value="F:ubiquitin-protein transferase activity"/>
    <property type="evidence" value="ECO:0007669"/>
    <property type="project" value="InterPro"/>
</dbReference>
<dbReference type="Proteomes" id="UP000518752">
    <property type="component" value="Unassembled WGS sequence"/>
</dbReference>
<keyword evidence="3" id="KW-0862">Zinc</keyword>
<evidence type="ECO:0000313" key="8">
    <source>
        <dbReference type="Proteomes" id="UP000518752"/>
    </source>
</evidence>
<dbReference type="InterPro" id="IPR001841">
    <property type="entry name" value="Znf_RING"/>
</dbReference>
<reference evidence="7 8" key="1">
    <citation type="journal article" date="2020" name="ISME J.">
        <title>Uncovering the hidden diversity of litter-decomposition mechanisms in mushroom-forming fungi.</title>
        <authorList>
            <person name="Floudas D."/>
            <person name="Bentzer J."/>
            <person name="Ahren D."/>
            <person name="Johansson T."/>
            <person name="Persson P."/>
            <person name="Tunlid A."/>
        </authorList>
    </citation>
    <scope>NUCLEOTIDE SEQUENCE [LARGE SCALE GENOMIC DNA]</scope>
    <source>
        <strain evidence="7 8">CBS 406.79</strain>
    </source>
</reference>
<dbReference type="InterPro" id="IPR013083">
    <property type="entry name" value="Znf_RING/FYVE/PHD"/>
</dbReference>
<dbReference type="PANTHER" id="PTHR16047:SF7">
    <property type="entry name" value="E3 UBIQUITIN-PROTEIN LIGASE RFWD3"/>
    <property type="match status" value="1"/>
</dbReference>
<dbReference type="Gene3D" id="3.30.40.10">
    <property type="entry name" value="Zinc/RING finger domain, C3HC4 (zinc finger)"/>
    <property type="match status" value="1"/>
</dbReference>
<protein>
    <recommendedName>
        <fullName evidence="6">RING-type domain-containing protein</fullName>
    </recommendedName>
</protein>
<gene>
    <name evidence="7" type="ORF">D9757_004036</name>
</gene>
<dbReference type="InterPro" id="IPR017907">
    <property type="entry name" value="Znf_RING_CS"/>
</dbReference>
<dbReference type="GO" id="GO:0036297">
    <property type="term" value="P:interstrand cross-link repair"/>
    <property type="evidence" value="ECO:0007669"/>
    <property type="project" value="InterPro"/>
</dbReference>
<comment type="caution">
    <text evidence="7">The sequence shown here is derived from an EMBL/GenBank/DDBJ whole genome shotgun (WGS) entry which is preliminary data.</text>
</comment>
<evidence type="ECO:0000256" key="2">
    <source>
        <dbReference type="ARBA" id="ARBA00022771"/>
    </source>
</evidence>
<keyword evidence="1" id="KW-0479">Metal-binding</keyword>
<feature type="domain" description="RING-type" evidence="6">
    <location>
        <begin position="10"/>
        <end position="52"/>
    </location>
</feature>
<evidence type="ECO:0000259" key="6">
    <source>
        <dbReference type="PROSITE" id="PS50089"/>
    </source>
</evidence>
<dbReference type="Pfam" id="PF14634">
    <property type="entry name" value="zf-RING_5"/>
    <property type="match status" value="1"/>
</dbReference>
<evidence type="ECO:0000256" key="3">
    <source>
        <dbReference type="ARBA" id="ARBA00022833"/>
    </source>
</evidence>
<dbReference type="SUPFAM" id="SSF57850">
    <property type="entry name" value="RING/U-box"/>
    <property type="match status" value="1"/>
</dbReference>
<dbReference type="GO" id="GO:0008270">
    <property type="term" value="F:zinc ion binding"/>
    <property type="evidence" value="ECO:0007669"/>
    <property type="project" value="UniProtKB-KW"/>
</dbReference>
<keyword evidence="2 4" id="KW-0863">Zinc-finger</keyword>
<sequence length="307" mass="35478">MLVVEPSSSCDVCLEPYDWDDVQKTPHIIDCGHVFCAQCLEQVIPTRCPICRKLFYSSEVRKLYVECSSTSTLKEEHKEEVDLLYELIMVYNGSDEEMVTLQKRVDEWLGNSGHEESPLQKTRTVLELFQQGKSKRAHDRKKIKHLEREIRQSLDVATRKEAEVSIMEQSLRSQIAQKQAEIDQLHVEIEKRQQQHEQRKLNRKGLISRPLPLPKIPIAIPNPLPTPPRVVHITTSRPSYRGYNENHHGSRGNLHARLPIYEKDDGFETSDDVAYYTCLSSAPPIWLEDDSISEEPLLRKPAGDIYR</sequence>
<evidence type="ECO:0000313" key="7">
    <source>
        <dbReference type="EMBL" id="KAF5390912.1"/>
    </source>
</evidence>
<evidence type="ECO:0000256" key="1">
    <source>
        <dbReference type="ARBA" id="ARBA00022723"/>
    </source>
</evidence>
<keyword evidence="8" id="KW-1185">Reference proteome</keyword>
<dbReference type="EMBL" id="JAACJN010000012">
    <property type="protein sequence ID" value="KAF5390912.1"/>
    <property type="molecule type" value="Genomic_DNA"/>
</dbReference>
<dbReference type="PANTHER" id="PTHR16047">
    <property type="entry name" value="RFWD3 PROTEIN"/>
    <property type="match status" value="1"/>
</dbReference>
<dbReference type="InterPro" id="IPR037381">
    <property type="entry name" value="RFWD3"/>
</dbReference>
<accession>A0A8H5HWL7</accession>